<keyword evidence="1" id="KW-1133">Transmembrane helix</keyword>
<proteinExistence type="predicted"/>
<dbReference type="PATRIC" id="fig|754436.4.peg.2877"/>
<feature type="transmembrane region" description="Helical" evidence="1">
    <location>
        <begin position="25"/>
        <end position="44"/>
    </location>
</feature>
<reference evidence="2 3" key="1">
    <citation type="submission" date="2015-05" db="EMBL/GenBank/DDBJ databases">
        <title>Photobacterium galathea sp. nov.</title>
        <authorList>
            <person name="Machado H."/>
            <person name="Gram L."/>
        </authorList>
    </citation>
    <scope>NUCLEOTIDE SEQUENCE [LARGE SCALE GENOMIC DNA]</scope>
    <source>
        <strain evidence="2 3">DSM 25995</strain>
    </source>
</reference>
<evidence type="ECO:0000313" key="2">
    <source>
        <dbReference type="EMBL" id="KLV00017.1"/>
    </source>
</evidence>
<dbReference type="RefSeq" id="WP_047874956.1">
    <property type="nucleotide sequence ID" value="NZ_BMYC01000008.1"/>
</dbReference>
<sequence length="162" mass="17701">MSDVPVSVTNVAEVVQPVAESSGSIWGYVAGGVALLILAGYFGYKKINKPAFIINQVRKRNLKEIKKLGMENSEFVVDLDRLLDSVLTYANENGKTGGDVVKIISPLNDTARIKTARDMYQSMIYIANEIHDASLARDFKNKAKQVKANSPLMAGLLKRAGI</sequence>
<evidence type="ECO:0000256" key="1">
    <source>
        <dbReference type="SAM" id="Phobius"/>
    </source>
</evidence>
<keyword evidence="1" id="KW-0472">Membrane</keyword>
<dbReference type="Proteomes" id="UP000036426">
    <property type="component" value="Unassembled WGS sequence"/>
</dbReference>
<dbReference type="EMBL" id="LDOV01000025">
    <property type="protein sequence ID" value="KLV00017.1"/>
    <property type="molecule type" value="Genomic_DNA"/>
</dbReference>
<evidence type="ECO:0000313" key="3">
    <source>
        <dbReference type="Proteomes" id="UP000036426"/>
    </source>
</evidence>
<comment type="caution">
    <text evidence="2">The sequence shown here is derived from an EMBL/GenBank/DDBJ whole genome shotgun (WGS) entry which is preliminary data.</text>
</comment>
<dbReference type="OrthoDB" id="5824169at2"/>
<organism evidence="2 3">
    <name type="scientific">Photobacterium aphoticum</name>
    <dbReference type="NCBI Taxonomy" id="754436"/>
    <lineage>
        <taxon>Bacteria</taxon>
        <taxon>Pseudomonadati</taxon>
        <taxon>Pseudomonadota</taxon>
        <taxon>Gammaproteobacteria</taxon>
        <taxon>Vibrionales</taxon>
        <taxon>Vibrionaceae</taxon>
        <taxon>Photobacterium</taxon>
    </lineage>
</organism>
<evidence type="ECO:0008006" key="4">
    <source>
        <dbReference type="Google" id="ProtNLM"/>
    </source>
</evidence>
<name>A0A0J1JEA9_9GAMM</name>
<protein>
    <recommendedName>
        <fullName evidence="4">DUF4381 domain-containing protein</fullName>
    </recommendedName>
</protein>
<dbReference type="AlphaFoldDB" id="A0A0J1JEA9"/>
<gene>
    <name evidence="2" type="ORF">ABT58_13540</name>
</gene>
<keyword evidence="1" id="KW-0812">Transmembrane</keyword>
<accession>A0A0J1JEA9</accession>
<keyword evidence="3" id="KW-1185">Reference proteome</keyword>